<feature type="domain" description="Amphi-Trp" evidence="2">
    <location>
        <begin position="34"/>
        <end position="113"/>
    </location>
</feature>
<dbReference type="PATRIC" id="fig|301375.7.peg.430"/>
<evidence type="ECO:0000313" key="3">
    <source>
        <dbReference type="EMBL" id="KUK44756.1"/>
    </source>
</evidence>
<evidence type="ECO:0000313" key="4">
    <source>
        <dbReference type="Proteomes" id="UP000057043"/>
    </source>
</evidence>
<dbReference type="EMBL" id="LGFT01000016">
    <property type="protein sequence ID" value="KUK44756.1"/>
    <property type="molecule type" value="Genomic_DNA"/>
</dbReference>
<dbReference type="InterPro" id="IPR027598">
    <property type="entry name" value="Amphi-Trp_dom"/>
</dbReference>
<reference evidence="3 4" key="1">
    <citation type="journal article" date="2015" name="MBio">
        <title>Genome-Resolved Metagenomic Analysis Reveals Roles for Candidate Phyla and Other Microbial Community Members in Biogeochemical Transformations in Oil Reservoirs.</title>
        <authorList>
            <person name="Hu P."/>
            <person name="Tom L."/>
            <person name="Singh A."/>
            <person name="Thomas B.C."/>
            <person name="Baker B.J."/>
            <person name="Piceno Y.M."/>
            <person name="Andersen G.L."/>
            <person name="Banfield J.F."/>
        </authorList>
    </citation>
    <scope>NUCLEOTIDE SEQUENCE [LARGE SCALE GENOMIC DNA]</scope>
    <source>
        <strain evidence="3">57_489</strain>
    </source>
</reference>
<feature type="compositionally biased region" description="Basic and acidic residues" evidence="1">
    <location>
        <begin position="9"/>
        <end position="35"/>
    </location>
</feature>
<name>A0A117LFS5_9EURY</name>
<evidence type="ECO:0000259" key="2">
    <source>
        <dbReference type="Pfam" id="PF20068"/>
    </source>
</evidence>
<feature type="region of interest" description="Disordered" evidence="1">
    <location>
        <begin position="1"/>
        <end position="37"/>
    </location>
</feature>
<dbReference type="NCBIfam" id="TIGR04354">
    <property type="entry name" value="amphi-Trp"/>
    <property type="match status" value="1"/>
</dbReference>
<organism evidence="3 4">
    <name type="scientific">Methanothrix harundinacea</name>
    <dbReference type="NCBI Taxonomy" id="301375"/>
    <lineage>
        <taxon>Archaea</taxon>
        <taxon>Methanobacteriati</taxon>
        <taxon>Methanobacteriota</taxon>
        <taxon>Stenosarchaea group</taxon>
        <taxon>Methanomicrobia</taxon>
        <taxon>Methanotrichales</taxon>
        <taxon>Methanotrichaceae</taxon>
        <taxon>Methanothrix</taxon>
    </lineage>
</organism>
<sequence length="121" mass="13713">MAIMVPKGTGRESEKKSEVEKMAEEKTAEREKSEVDEIEEKYPLNLAETVAFLRELADTLERGGTVEMSFSQRQVKLKAEEPVTLEISYKEDAKKKKIEVELEIKEHFGAAGKEGGRPEVR</sequence>
<gene>
    <name evidence="3" type="ORF">XD72_0861</name>
</gene>
<dbReference type="Pfam" id="PF20068">
    <property type="entry name" value="Amphi-Trp"/>
    <property type="match status" value="1"/>
</dbReference>
<protein>
    <recommendedName>
        <fullName evidence="2">Amphi-Trp domain-containing protein</fullName>
    </recommendedName>
</protein>
<proteinExistence type="predicted"/>
<comment type="caution">
    <text evidence="3">The sequence shown here is derived from an EMBL/GenBank/DDBJ whole genome shotgun (WGS) entry which is preliminary data.</text>
</comment>
<accession>A0A117LFS5</accession>
<evidence type="ECO:0000256" key="1">
    <source>
        <dbReference type="SAM" id="MobiDB-lite"/>
    </source>
</evidence>
<dbReference type="Proteomes" id="UP000057043">
    <property type="component" value="Unassembled WGS sequence"/>
</dbReference>
<dbReference type="AlphaFoldDB" id="A0A117LFS5"/>